<accession>A0AAX3F153</accession>
<sequence length="57" mass="6974">MIFFELIFNEFQQNKLNLDSVNEALKETKGNIKEIFNYLFKDIISEIKRRYQYLPIL</sequence>
<reference evidence="1" key="1">
    <citation type="submission" date="2022-10" db="EMBL/GenBank/DDBJ databases">
        <authorList>
            <person name="Wei X."/>
        </authorList>
    </citation>
    <scope>NUCLEOTIDE SEQUENCE</scope>
    <source>
        <strain evidence="1">SD2</strain>
    </source>
</reference>
<evidence type="ECO:0000313" key="1">
    <source>
        <dbReference type="EMBL" id="UZW64741.1"/>
    </source>
</evidence>
<dbReference type="Proteomes" id="UP001164481">
    <property type="component" value="Chromosome"/>
</dbReference>
<reference evidence="1" key="2">
    <citation type="submission" date="2022-11" db="EMBL/GenBank/DDBJ databases">
        <title>complete genomes of mycoplasma synoviae ZX313 strain and SD2 strain.</title>
        <authorList>
            <person name="Zhong Q."/>
        </authorList>
    </citation>
    <scope>NUCLEOTIDE SEQUENCE</scope>
    <source>
        <strain evidence="1">SD2</strain>
    </source>
</reference>
<protein>
    <submittedName>
        <fullName evidence="1">Uncharacterized protein</fullName>
    </submittedName>
</protein>
<gene>
    <name evidence="1" type="ORF">OIE46_01570</name>
</gene>
<evidence type="ECO:0000313" key="2">
    <source>
        <dbReference type="Proteomes" id="UP001164481"/>
    </source>
</evidence>
<proteinExistence type="predicted"/>
<name>A0AAX3F153_MYCSY</name>
<dbReference type="EMBL" id="CP107525">
    <property type="protein sequence ID" value="UZW64741.1"/>
    <property type="molecule type" value="Genomic_DNA"/>
</dbReference>
<dbReference type="RefSeq" id="WP_195755843.1">
    <property type="nucleotide sequence ID" value="NZ_CP069379.1"/>
</dbReference>
<dbReference type="AlphaFoldDB" id="A0AAX3F153"/>
<organism evidence="1 2">
    <name type="scientific">Mycoplasmopsis synoviae</name>
    <name type="common">Mycoplasma synoviae</name>
    <dbReference type="NCBI Taxonomy" id="2109"/>
    <lineage>
        <taxon>Bacteria</taxon>
        <taxon>Bacillati</taxon>
        <taxon>Mycoplasmatota</taxon>
        <taxon>Mycoplasmoidales</taxon>
        <taxon>Metamycoplasmataceae</taxon>
        <taxon>Mycoplasmopsis</taxon>
    </lineage>
</organism>